<name>Q2H9U0_CHAGB</name>
<feature type="compositionally biased region" description="Basic residues" evidence="1">
    <location>
        <begin position="13"/>
        <end position="27"/>
    </location>
</feature>
<dbReference type="VEuPathDB" id="FungiDB:CHGG_03014"/>
<reference evidence="3" key="1">
    <citation type="journal article" date="2015" name="Genome Announc.">
        <title>Draft genome sequence of the cellulolytic fungus Chaetomium globosum.</title>
        <authorList>
            <person name="Cuomo C.A."/>
            <person name="Untereiner W.A."/>
            <person name="Ma L.-J."/>
            <person name="Grabherr M."/>
            <person name="Birren B.W."/>
        </authorList>
    </citation>
    <scope>NUCLEOTIDE SEQUENCE [LARGE SCALE GENOMIC DNA]</scope>
    <source>
        <strain evidence="3">ATCC 6205 / CBS 148.51 / DSM 1962 / NBRC 6347 / NRRL 1970</strain>
    </source>
</reference>
<sequence>MACLSSSRLARDTKHKHKHKHKRKHALRATDPAEWTAVRQVGDHWAMSDGEAGQLSQSNMAEPARSVC</sequence>
<evidence type="ECO:0000256" key="1">
    <source>
        <dbReference type="SAM" id="MobiDB-lite"/>
    </source>
</evidence>
<accession>Q2H9U0</accession>
<dbReference type="RefSeq" id="XP_001229530.1">
    <property type="nucleotide sequence ID" value="XM_001229529.1"/>
</dbReference>
<dbReference type="AlphaFoldDB" id="Q2H9U0"/>
<feature type="region of interest" description="Disordered" evidence="1">
    <location>
        <begin position="1"/>
        <end position="68"/>
    </location>
</feature>
<dbReference type="HOGENOM" id="CLU_2793771_0_0_1"/>
<evidence type="ECO:0000313" key="3">
    <source>
        <dbReference type="Proteomes" id="UP000001056"/>
    </source>
</evidence>
<dbReference type="EMBL" id="CH408030">
    <property type="protein sequence ID" value="EAQ91079.1"/>
    <property type="molecule type" value="Genomic_DNA"/>
</dbReference>
<gene>
    <name evidence="2" type="ORF">CHGG_03014</name>
</gene>
<keyword evidence="3" id="KW-1185">Reference proteome</keyword>
<dbReference type="Proteomes" id="UP000001056">
    <property type="component" value="Unassembled WGS sequence"/>
</dbReference>
<dbReference type="GeneID" id="4388608"/>
<evidence type="ECO:0000313" key="2">
    <source>
        <dbReference type="EMBL" id="EAQ91079.1"/>
    </source>
</evidence>
<dbReference type="OrthoDB" id="10595594at2759"/>
<dbReference type="InParanoid" id="Q2H9U0"/>
<protein>
    <submittedName>
        <fullName evidence="2">Uncharacterized protein</fullName>
    </submittedName>
</protein>
<organism evidence="2 3">
    <name type="scientific">Chaetomium globosum (strain ATCC 6205 / CBS 148.51 / DSM 1962 / NBRC 6347 / NRRL 1970)</name>
    <name type="common">Soil fungus</name>
    <dbReference type="NCBI Taxonomy" id="306901"/>
    <lineage>
        <taxon>Eukaryota</taxon>
        <taxon>Fungi</taxon>
        <taxon>Dikarya</taxon>
        <taxon>Ascomycota</taxon>
        <taxon>Pezizomycotina</taxon>
        <taxon>Sordariomycetes</taxon>
        <taxon>Sordariomycetidae</taxon>
        <taxon>Sordariales</taxon>
        <taxon>Chaetomiaceae</taxon>
        <taxon>Chaetomium</taxon>
    </lineage>
</organism>
<proteinExistence type="predicted"/>